<dbReference type="InterPro" id="IPR003594">
    <property type="entry name" value="HATPase_dom"/>
</dbReference>
<dbReference type="SUPFAM" id="SSF52172">
    <property type="entry name" value="CheY-like"/>
    <property type="match status" value="2"/>
</dbReference>
<gene>
    <name evidence="6" type="ordered locus">Ppro_2652</name>
</gene>
<feature type="domain" description="Response regulatory" evidence="5">
    <location>
        <begin position="2"/>
        <end position="119"/>
    </location>
</feature>
<evidence type="ECO:0000256" key="2">
    <source>
        <dbReference type="PROSITE-ProRule" id="PRU00169"/>
    </source>
</evidence>
<dbReference type="PROSITE" id="PS50110">
    <property type="entry name" value="RESPONSE_REGULATORY"/>
    <property type="match status" value="2"/>
</dbReference>
<dbReference type="InterPro" id="IPR036097">
    <property type="entry name" value="HisK_dim/P_sf"/>
</dbReference>
<dbReference type="SMART" id="SM00448">
    <property type="entry name" value="REC"/>
    <property type="match status" value="2"/>
</dbReference>
<accession>A1ASD6</accession>
<dbReference type="PANTHER" id="PTHR44591:SF3">
    <property type="entry name" value="RESPONSE REGULATORY DOMAIN-CONTAINING PROTEIN"/>
    <property type="match status" value="1"/>
</dbReference>
<keyword evidence="1 2" id="KW-0597">Phosphoprotein</keyword>
<dbReference type="KEGG" id="ppd:Ppro_2652"/>
<dbReference type="Pfam" id="PF02518">
    <property type="entry name" value="HATPase_c"/>
    <property type="match status" value="1"/>
</dbReference>
<dbReference type="InterPro" id="IPR011006">
    <property type="entry name" value="CheY-like_superfamily"/>
</dbReference>
<dbReference type="GO" id="GO:0000155">
    <property type="term" value="F:phosphorelay sensor kinase activity"/>
    <property type="evidence" value="ECO:0007669"/>
    <property type="project" value="InterPro"/>
</dbReference>
<dbReference type="EMBL" id="CP000482">
    <property type="protein sequence ID" value="ABL00257.1"/>
    <property type="molecule type" value="Genomic_DNA"/>
</dbReference>
<dbReference type="SUPFAM" id="SSF55874">
    <property type="entry name" value="ATPase domain of HSP90 chaperone/DNA topoisomerase II/histidine kinase"/>
    <property type="match status" value="1"/>
</dbReference>
<reference evidence="6 7" key="1">
    <citation type="submission" date="2006-10" db="EMBL/GenBank/DDBJ databases">
        <title>Complete sequence of chromosome of Pelobacter propionicus DSM 2379.</title>
        <authorList>
            <consortium name="US DOE Joint Genome Institute"/>
            <person name="Copeland A."/>
            <person name="Lucas S."/>
            <person name="Lapidus A."/>
            <person name="Barry K."/>
            <person name="Detter J.C."/>
            <person name="Glavina del Rio T."/>
            <person name="Hammon N."/>
            <person name="Israni S."/>
            <person name="Dalin E."/>
            <person name="Tice H."/>
            <person name="Pitluck S."/>
            <person name="Saunders E."/>
            <person name="Brettin T."/>
            <person name="Bruce D."/>
            <person name="Han C."/>
            <person name="Tapia R."/>
            <person name="Schmutz J."/>
            <person name="Larimer F."/>
            <person name="Land M."/>
            <person name="Hauser L."/>
            <person name="Kyrpides N."/>
            <person name="Kim E."/>
            <person name="Lovley D."/>
            <person name="Richardson P."/>
        </authorList>
    </citation>
    <scope>NUCLEOTIDE SEQUENCE [LARGE SCALE GENOMIC DNA]</scope>
    <source>
        <strain evidence="7">DSM 2379 / NBRC 103807 / OttBd1</strain>
    </source>
</reference>
<dbReference type="HOGENOM" id="CLU_000445_114_51_7"/>
<dbReference type="InterPro" id="IPR000014">
    <property type="entry name" value="PAS"/>
</dbReference>
<sequence>MNILIVEDNPNEREILRFTLERHGCMVIEAADGLEGLDLAIHRQPDIIVSNTLMPRMDGFQLLWALKADPKLTSIPFLFYSDTFTGEQEEKLAISLGAAAFIVKNKAPESVWLQADAAITATSKPQKTIVYPTIDKSDRKHLREYGRIVATKLEEKVRELQAALTERRQVVDEIKTLKSELAIRASEFKRAEDTIKEQEQQLSNFFEVAPFPLLLLDGELRIRRINKHGCSLTGSPAIDMLGLRSGEALRCIHALDTPEGCGFGPNCRECLLRICIKNCLNSEQQYSCKEVSLPLSAKDSETNLTFILSISRATTGKQDMLLITLQDITAQKTLERKLHYAQKMEAAGILAGGIAHECNSHLSTIVGYGNTTLMSMSRNDPNRQNVEQIVTNAKKAAHLTNKLKIFCRKQSGEKKNINLNETILSMQNNLLRLFGQDINCTTLISDQELTVCADKHHLELLLTCLINKILDTTQRGGSLTITTDQTRLGPDVCAINDLKTRNSYALLTVTHSNASMGSDDLEHIFNPLFSIQEQSKWPELQLSLISHIIKQHESHITVFSEPGKGTAFRIYIPLVSSTATDRDKALENEKSGKGGETILLAEDDEAVRNMAEAILQHFGYEVIVAVDGEDAVQKYLKHAERINLLLFDLVMPKMSGQEAYVEIKKHAPNIKVVFASGHTPEIIKQRKLVDENALLIFKPYLPSVFLQKVRSALDSITL</sequence>
<evidence type="ECO:0000259" key="5">
    <source>
        <dbReference type="PROSITE" id="PS50110"/>
    </source>
</evidence>
<dbReference type="Gene3D" id="3.40.50.2300">
    <property type="match status" value="2"/>
</dbReference>
<keyword evidence="3" id="KW-0175">Coiled coil</keyword>
<evidence type="ECO:0000313" key="7">
    <source>
        <dbReference type="Proteomes" id="UP000006732"/>
    </source>
</evidence>
<keyword evidence="6" id="KW-0808">Transferase</keyword>
<dbReference type="Pfam" id="PF00072">
    <property type="entry name" value="Response_reg"/>
    <property type="match status" value="2"/>
</dbReference>
<feature type="domain" description="Response regulatory" evidence="5">
    <location>
        <begin position="597"/>
        <end position="713"/>
    </location>
</feature>
<dbReference type="InterPro" id="IPR035965">
    <property type="entry name" value="PAS-like_dom_sf"/>
</dbReference>
<dbReference type="InterPro" id="IPR050595">
    <property type="entry name" value="Bact_response_regulator"/>
</dbReference>
<dbReference type="PROSITE" id="PS50109">
    <property type="entry name" value="HIS_KIN"/>
    <property type="match status" value="1"/>
</dbReference>
<dbReference type="InterPro" id="IPR036890">
    <property type="entry name" value="HATPase_C_sf"/>
</dbReference>
<evidence type="ECO:0000259" key="4">
    <source>
        <dbReference type="PROSITE" id="PS50109"/>
    </source>
</evidence>
<dbReference type="InterPro" id="IPR005467">
    <property type="entry name" value="His_kinase_dom"/>
</dbReference>
<dbReference type="eggNOG" id="COG2197">
    <property type="taxonomic scope" value="Bacteria"/>
</dbReference>
<dbReference type="PANTHER" id="PTHR44591">
    <property type="entry name" value="STRESS RESPONSE REGULATOR PROTEIN 1"/>
    <property type="match status" value="1"/>
</dbReference>
<dbReference type="CDD" id="cd00156">
    <property type="entry name" value="REC"/>
    <property type="match status" value="2"/>
</dbReference>
<dbReference type="Gene3D" id="1.10.287.130">
    <property type="match status" value="1"/>
</dbReference>
<feature type="domain" description="Histidine kinase" evidence="4">
    <location>
        <begin position="353"/>
        <end position="576"/>
    </location>
</feature>
<proteinExistence type="predicted"/>
<organism evidence="6 7">
    <name type="scientific">Pelobacter propionicus (strain DSM 2379 / NBRC 103807 / OttBd1)</name>
    <dbReference type="NCBI Taxonomy" id="338966"/>
    <lineage>
        <taxon>Bacteria</taxon>
        <taxon>Pseudomonadati</taxon>
        <taxon>Thermodesulfobacteriota</taxon>
        <taxon>Desulfuromonadia</taxon>
        <taxon>Desulfuromonadales</taxon>
        <taxon>Desulfuromonadaceae</taxon>
        <taxon>Pelobacter</taxon>
    </lineage>
</organism>
<evidence type="ECO:0000313" key="6">
    <source>
        <dbReference type="EMBL" id="ABL00257.1"/>
    </source>
</evidence>
<protein>
    <submittedName>
        <fullName evidence="6">Histidine kinase</fullName>
    </submittedName>
</protein>
<feature type="coiled-coil region" evidence="3">
    <location>
        <begin position="150"/>
        <end position="208"/>
    </location>
</feature>
<dbReference type="SUPFAM" id="SSF55785">
    <property type="entry name" value="PYP-like sensor domain (PAS domain)"/>
    <property type="match status" value="1"/>
</dbReference>
<comment type="caution">
    <text evidence="2">Lacks conserved residue(s) required for the propagation of feature annotation.</text>
</comment>
<keyword evidence="6" id="KW-0418">Kinase</keyword>
<dbReference type="Proteomes" id="UP000006732">
    <property type="component" value="Chromosome"/>
</dbReference>
<evidence type="ECO:0000256" key="3">
    <source>
        <dbReference type="SAM" id="Coils"/>
    </source>
</evidence>
<feature type="modified residue" description="4-aspartylphosphate" evidence="2">
    <location>
        <position position="648"/>
    </location>
</feature>
<dbReference type="InterPro" id="IPR001789">
    <property type="entry name" value="Sig_transdc_resp-reg_receiver"/>
</dbReference>
<dbReference type="Pfam" id="PF13188">
    <property type="entry name" value="PAS_8"/>
    <property type="match status" value="1"/>
</dbReference>
<dbReference type="RefSeq" id="WP_011736509.1">
    <property type="nucleotide sequence ID" value="NC_008609.1"/>
</dbReference>
<dbReference type="Gene3D" id="3.30.565.10">
    <property type="entry name" value="Histidine kinase-like ATPase, C-terminal domain"/>
    <property type="match status" value="1"/>
</dbReference>
<evidence type="ECO:0000256" key="1">
    <source>
        <dbReference type="ARBA" id="ARBA00022553"/>
    </source>
</evidence>
<dbReference type="Gene3D" id="3.30.450.20">
    <property type="entry name" value="PAS domain"/>
    <property type="match status" value="1"/>
</dbReference>
<dbReference type="SUPFAM" id="SSF47384">
    <property type="entry name" value="Homodimeric domain of signal transducing histidine kinase"/>
    <property type="match status" value="1"/>
</dbReference>
<dbReference type="eggNOG" id="COG0784">
    <property type="taxonomic scope" value="Bacteria"/>
</dbReference>
<dbReference type="AlphaFoldDB" id="A1ASD6"/>
<keyword evidence="7" id="KW-1185">Reference proteome</keyword>
<name>A1ASD6_PELPD</name>
<dbReference type="eggNOG" id="COG4191">
    <property type="taxonomic scope" value="Bacteria"/>
</dbReference>
<dbReference type="STRING" id="338966.Ppro_2652"/>